<sequence length="468" mass="52862">MEEMFEESQRHVIEEEDANYFKQRKEDLSPQSKKGHGIVLYSSFMEHQDAPPLNSSSTPTKSPHNYDEEEEFSFASPPQFLSPILGNGELGNRRAEIYYSPNYKMTPKETKGKMDDLFLSPIRGTAANTVVPNSPLMTPDSKIFKSISSSKIEPTSPHVQPPTENKRKVSVAKKLDFQQQDDFSSADNMQNTFLPKNLNTSKAHIDSNNNNNQCKNTSHQTSLIYPTTNTASSCHQEKFTPKKVVSFQMESQTSSIDPGDNEPPNNPQISTFTSLSPMSSLNVSSTNSARKILTCSVATQTNVDQSTQTSPSTKCFDAHSMDVVCPNCSHKFALSDMVEYNMISFTETSPLTVPNNHVTNFSSRSTPYRTNVSNTSTNYTPPSSSRSIYNSQQISYNSYYQTPSYSRYSFPSTVTSRVYTNYHHETHIFSEYRKPLSPLNYALVKQRYKTQISHFDKHITNRNSFHLS</sequence>
<dbReference type="RefSeq" id="XP_044566368.1">
    <property type="nucleotide sequence ID" value="XM_044702818.1"/>
</dbReference>
<dbReference type="OMA" id="HETHIFS"/>
<gene>
    <name evidence="2" type="ORF">FDP41_012312</name>
</gene>
<comment type="caution">
    <text evidence="2">The sequence shown here is derived from an EMBL/GenBank/DDBJ whole genome shotgun (WGS) entry which is preliminary data.</text>
</comment>
<dbReference type="AlphaFoldDB" id="A0A6A5C8B2"/>
<dbReference type="OrthoDB" id="10423403at2759"/>
<evidence type="ECO:0000313" key="3">
    <source>
        <dbReference type="Proteomes" id="UP000444721"/>
    </source>
</evidence>
<reference evidence="2 3" key="1">
    <citation type="journal article" date="2019" name="Sci. Rep.">
        <title>Nanopore sequencing improves the draft genome of the human pathogenic amoeba Naegleria fowleri.</title>
        <authorList>
            <person name="Liechti N."/>
            <person name="Schurch N."/>
            <person name="Bruggmann R."/>
            <person name="Wittwer M."/>
        </authorList>
    </citation>
    <scope>NUCLEOTIDE SEQUENCE [LARGE SCALE GENOMIC DNA]</scope>
    <source>
        <strain evidence="2 3">ATCC 30894</strain>
    </source>
</reference>
<evidence type="ECO:0000313" key="2">
    <source>
        <dbReference type="EMBL" id="KAF0981655.1"/>
    </source>
</evidence>
<feature type="region of interest" description="Disordered" evidence="1">
    <location>
        <begin position="1"/>
        <end position="72"/>
    </location>
</feature>
<feature type="compositionally biased region" description="Polar residues" evidence="1">
    <location>
        <begin position="53"/>
        <end position="63"/>
    </location>
</feature>
<feature type="compositionally biased region" description="Low complexity" evidence="1">
    <location>
        <begin position="273"/>
        <end position="283"/>
    </location>
</feature>
<dbReference type="EMBL" id="VFQX01000013">
    <property type="protein sequence ID" value="KAF0981655.1"/>
    <property type="molecule type" value="Genomic_DNA"/>
</dbReference>
<feature type="region of interest" description="Disordered" evidence="1">
    <location>
        <begin position="246"/>
        <end position="283"/>
    </location>
</feature>
<dbReference type="Proteomes" id="UP000444721">
    <property type="component" value="Unassembled WGS sequence"/>
</dbReference>
<proteinExistence type="predicted"/>
<feature type="region of interest" description="Disordered" evidence="1">
    <location>
        <begin position="363"/>
        <end position="386"/>
    </location>
</feature>
<keyword evidence="3" id="KW-1185">Reference proteome</keyword>
<dbReference type="VEuPathDB" id="AmoebaDB:NfTy_039500"/>
<protein>
    <submittedName>
        <fullName evidence="2">Uncharacterized protein</fullName>
    </submittedName>
</protein>
<accession>A0A6A5C8B2</accession>
<dbReference type="VEuPathDB" id="AmoebaDB:FDP41_012312"/>
<dbReference type="GeneID" id="68119527"/>
<name>A0A6A5C8B2_NAEFO</name>
<dbReference type="VEuPathDB" id="AmoebaDB:NF0052860"/>
<organism evidence="2 3">
    <name type="scientific">Naegleria fowleri</name>
    <name type="common">Brain eating amoeba</name>
    <dbReference type="NCBI Taxonomy" id="5763"/>
    <lineage>
        <taxon>Eukaryota</taxon>
        <taxon>Discoba</taxon>
        <taxon>Heterolobosea</taxon>
        <taxon>Tetramitia</taxon>
        <taxon>Eutetramitia</taxon>
        <taxon>Vahlkampfiidae</taxon>
        <taxon>Naegleria</taxon>
    </lineage>
</organism>
<feature type="region of interest" description="Disordered" evidence="1">
    <location>
        <begin position="149"/>
        <end position="168"/>
    </location>
</feature>
<evidence type="ECO:0000256" key="1">
    <source>
        <dbReference type="SAM" id="MobiDB-lite"/>
    </source>
</evidence>
<feature type="compositionally biased region" description="Low complexity" evidence="1">
    <location>
        <begin position="368"/>
        <end position="386"/>
    </location>
</feature>